<gene>
    <name evidence="2" type="ORF">UFOVP418_52</name>
</gene>
<keyword evidence="1" id="KW-0812">Transmembrane</keyword>
<organism evidence="2">
    <name type="scientific">uncultured Caudovirales phage</name>
    <dbReference type="NCBI Taxonomy" id="2100421"/>
    <lineage>
        <taxon>Viruses</taxon>
        <taxon>Duplodnaviria</taxon>
        <taxon>Heunggongvirae</taxon>
        <taxon>Uroviricota</taxon>
        <taxon>Caudoviricetes</taxon>
        <taxon>Peduoviridae</taxon>
        <taxon>Maltschvirus</taxon>
        <taxon>Maltschvirus maltsch</taxon>
    </lineage>
</organism>
<evidence type="ECO:0000256" key="1">
    <source>
        <dbReference type="SAM" id="Phobius"/>
    </source>
</evidence>
<proteinExistence type="predicted"/>
<feature type="transmembrane region" description="Helical" evidence="1">
    <location>
        <begin position="12"/>
        <end position="37"/>
    </location>
</feature>
<keyword evidence="1" id="KW-1133">Transmembrane helix</keyword>
<keyword evidence="1" id="KW-0472">Membrane</keyword>
<accession>A0A6J5M4B4</accession>
<name>A0A6J5M4B4_9CAUD</name>
<protein>
    <submittedName>
        <fullName evidence="2">Uncharacterized protein</fullName>
    </submittedName>
</protein>
<sequence>MTRDRLIESLYIIATASTAVAALLVFALCAIALIGALR</sequence>
<reference evidence="2" key="1">
    <citation type="submission" date="2020-04" db="EMBL/GenBank/DDBJ databases">
        <authorList>
            <person name="Chiriac C."/>
            <person name="Salcher M."/>
            <person name="Ghai R."/>
            <person name="Kavagutti S V."/>
        </authorList>
    </citation>
    <scope>NUCLEOTIDE SEQUENCE</scope>
</reference>
<dbReference type="EMBL" id="LR796391">
    <property type="protein sequence ID" value="CAB4141508.1"/>
    <property type="molecule type" value="Genomic_DNA"/>
</dbReference>
<evidence type="ECO:0000313" key="2">
    <source>
        <dbReference type="EMBL" id="CAB4141508.1"/>
    </source>
</evidence>